<organism evidence="3 5">
    <name type="scientific">Janibacter hoylei PVAS-1</name>
    <dbReference type="NCBI Taxonomy" id="1210046"/>
    <lineage>
        <taxon>Bacteria</taxon>
        <taxon>Bacillati</taxon>
        <taxon>Actinomycetota</taxon>
        <taxon>Actinomycetes</taxon>
        <taxon>Micrococcales</taxon>
        <taxon>Intrasporangiaceae</taxon>
        <taxon>Janibacter</taxon>
    </lineage>
</organism>
<evidence type="ECO:0000256" key="1">
    <source>
        <dbReference type="SAM" id="Phobius"/>
    </source>
</evidence>
<dbReference type="InterPro" id="IPR036691">
    <property type="entry name" value="Endo/exonu/phosph_ase_sf"/>
</dbReference>
<proteinExistence type="predicted"/>
<dbReference type="Proteomes" id="UP000288711">
    <property type="component" value="Unassembled WGS sequence"/>
</dbReference>
<dbReference type="Pfam" id="PF03372">
    <property type="entry name" value="Exo_endo_phos"/>
    <property type="match status" value="1"/>
</dbReference>
<dbReference type="SUPFAM" id="SSF56219">
    <property type="entry name" value="DNase I-like"/>
    <property type="match status" value="1"/>
</dbReference>
<sequence length="320" mass="33802">MSGRAGARRGTPEAWFTFVVLALCVVAVVTMYARGGRTSVGVVVAAGLPFVLLVAIAAALLPCWHHPRWRLALVGALLLSQAPLLDHVVPDRAPAPTGSQTIRVATLNTLHSRPTDAALVELAQDVDVLALQEWSASRTRGLTAALGPDWQLVASDNDDYIAAQVAVWVRRSWTVLEAPHLPGRQPGRAVRLERDGTEVTVIGTRLQNPAFFAADLWGAGLDSLRLATAGSTGHVIVMGDLNAPPSAVAFRRFARQSGLRDCTAQLGMGFPGTWGRTPGSAVAPVPIDHVMTRGAVCTDLVITRRPGSDHAALVATVALP</sequence>
<keyword evidence="1" id="KW-0472">Membrane</keyword>
<protein>
    <submittedName>
        <fullName evidence="4">Endonuclease/exonuclease/phosphatase family protein</fullName>
    </submittedName>
</protein>
<dbReference type="GO" id="GO:0004527">
    <property type="term" value="F:exonuclease activity"/>
    <property type="evidence" value="ECO:0007669"/>
    <property type="project" value="UniProtKB-KW"/>
</dbReference>
<dbReference type="PATRIC" id="fig|1210046.3.peg.1977"/>
<reference evidence="3 5" key="2">
    <citation type="journal article" date="2012" name="J. Bacteriol.">
        <title>Genome Sequence of Janibacter hoylei MTCC8307, Isolated from the Stratospheric Air.</title>
        <authorList>
            <person name="Pawar S.P."/>
            <person name="Dhotre D.P."/>
            <person name="Shetty S.A."/>
            <person name="Chowdhury S.P."/>
            <person name="Chaudhari B.L."/>
            <person name="Shouche Y.S."/>
        </authorList>
    </citation>
    <scope>NUCLEOTIDE SEQUENCE [LARGE SCALE GENOMIC DNA]</scope>
    <source>
        <strain evidence="3 5">PVAS-1</strain>
    </source>
</reference>
<dbReference type="AlphaFoldDB" id="K1DX47"/>
<keyword evidence="4" id="KW-0378">Hydrolase</keyword>
<dbReference type="OrthoDB" id="2340043at2"/>
<dbReference type="Gene3D" id="3.60.10.10">
    <property type="entry name" value="Endonuclease/exonuclease/phosphatase"/>
    <property type="match status" value="1"/>
</dbReference>
<dbReference type="EMBL" id="PIPF01000009">
    <property type="protein sequence ID" value="RWU83019.1"/>
    <property type="molecule type" value="Genomic_DNA"/>
</dbReference>
<keyword evidence="6" id="KW-1185">Reference proteome</keyword>
<dbReference type="EMBL" id="ALWX01000043">
    <property type="protein sequence ID" value="EKA60974.1"/>
    <property type="molecule type" value="Genomic_DNA"/>
</dbReference>
<comment type="caution">
    <text evidence="3">The sequence shown here is derived from an EMBL/GenBank/DDBJ whole genome shotgun (WGS) entry which is preliminary data.</text>
</comment>
<dbReference type="eggNOG" id="COG3021">
    <property type="taxonomic scope" value="Bacteria"/>
</dbReference>
<dbReference type="InterPro" id="IPR005135">
    <property type="entry name" value="Endo/exonuclease/phosphatase"/>
</dbReference>
<evidence type="ECO:0000313" key="5">
    <source>
        <dbReference type="Proteomes" id="UP000004474"/>
    </source>
</evidence>
<accession>K1DX47</accession>
<keyword evidence="1" id="KW-0812">Transmembrane</keyword>
<dbReference type="GO" id="GO:0004519">
    <property type="term" value="F:endonuclease activity"/>
    <property type="evidence" value="ECO:0007669"/>
    <property type="project" value="UniProtKB-KW"/>
</dbReference>
<keyword evidence="4" id="KW-0269">Exonuclease</keyword>
<feature type="transmembrane region" description="Helical" evidence="1">
    <location>
        <begin position="39"/>
        <end position="61"/>
    </location>
</feature>
<keyword evidence="1" id="KW-1133">Transmembrane helix</keyword>
<dbReference type="RefSeq" id="WP_007927764.1">
    <property type="nucleotide sequence ID" value="NZ_ALWX01000043.1"/>
</dbReference>
<keyword evidence="4" id="KW-0255">Endonuclease</keyword>
<reference evidence="4 6" key="1">
    <citation type="journal article" date="2009" name="Int. J. Syst. Evol. Microbiol.">
        <title>Janibacter hoylei sp. nov., Bacillus isronensis sp. nov. and Bacillus aryabhattai sp. nov., isolated from cryotubes used for collecting air from the upper atmosphere.</title>
        <authorList>
            <person name="Shivaji S."/>
            <person name="Chaturvedi P."/>
            <person name="Begum Z."/>
            <person name="Pindi P.K."/>
            <person name="Manorama R."/>
            <person name="Padmanaban D.A."/>
            <person name="Shouche Y.S."/>
            <person name="Pawar S."/>
            <person name="Vaishampayan P."/>
            <person name="Dutt C.B."/>
            <person name="Datta G.N."/>
            <person name="Manchanda R.K."/>
            <person name="Rao U.R."/>
            <person name="Bhargava P.M."/>
            <person name="Narlikar J.V."/>
        </authorList>
    </citation>
    <scope>NUCLEOTIDE SEQUENCE [LARGE SCALE GENOMIC DNA]</scope>
    <source>
        <strain evidence="4 6">PVAS-1</strain>
    </source>
</reference>
<gene>
    <name evidence="3" type="ORF">B277_10309</name>
    <name evidence="4" type="ORF">CWN80_09450</name>
</gene>
<evidence type="ECO:0000313" key="6">
    <source>
        <dbReference type="Proteomes" id="UP000288711"/>
    </source>
</evidence>
<name>K1DX47_9MICO</name>
<evidence type="ECO:0000313" key="4">
    <source>
        <dbReference type="EMBL" id="RWU83019.1"/>
    </source>
</evidence>
<evidence type="ECO:0000313" key="3">
    <source>
        <dbReference type="EMBL" id="EKA60974.1"/>
    </source>
</evidence>
<keyword evidence="4" id="KW-0540">Nuclease</keyword>
<reference evidence="4" key="3">
    <citation type="submission" date="2017-11" db="EMBL/GenBank/DDBJ databases">
        <authorList>
            <person name="Seuylemezian A."/>
            <person name="Cooper K."/>
            <person name="Vaishampayan P."/>
        </authorList>
    </citation>
    <scope>NUCLEOTIDE SEQUENCE</scope>
    <source>
        <strain evidence="4">PVAS-1</strain>
    </source>
</reference>
<evidence type="ECO:0000259" key="2">
    <source>
        <dbReference type="Pfam" id="PF03372"/>
    </source>
</evidence>
<feature type="transmembrane region" description="Helical" evidence="1">
    <location>
        <begin position="12"/>
        <end position="33"/>
    </location>
</feature>
<dbReference type="STRING" id="1210046.B277_10309"/>
<dbReference type="Proteomes" id="UP000004474">
    <property type="component" value="Unassembled WGS sequence"/>
</dbReference>
<feature type="domain" description="Endonuclease/exonuclease/phosphatase" evidence="2">
    <location>
        <begin position="105"/>
        <end position="310"/>
    </location>
</feature>